<feature type="compositionally biased region" description="Polar residues" evidence="1">
    <location>
        <begin position="94"/>
        <end position="106"/>
    </location>
</feature>
<protein>
    <submittedName>
        <fullName evidence="2">Uncharacterized protein</fullName>
    </submittedName>
</protein>
<evidence type="ECO:0000313" key="3">
    <source>
        <dbReference type="Proteomes" id="UP000815677"/>
    </source>
</evidence>
<accession>A0ABQ0M2L0</accession>
<evidence type="ECO:0000313" key="2">
    <source>
        <dbReference type="EMBL" id="GAT57520.1"/>
    </source>
</evidence>
<feature type="region of interest" description="Disordered" evidence="1">
    <location>
        <begin position="68"/>
        <end position="106"/>
    </location>
</feature>
<name>A0ABQ0M2L0_MYCCL</name>
<dbReference type="EMBL" id="DF849478">
    <property type="protein sequence ID" value="GAT57520.1"/>
    <property type="molecule type" value="Genomic_DNA"/>
</dbReference>
<proteinExistence type="predicted"/>
<gene>
    <name evidence="2" type="ORF">MCHLO_14044</name>
</gene>
<reference evidence="2" key="1">
    <citation type="submission" date="2014-09" db="EMBL/GenBank/DDBJ databases">
        <title>Genome sequence of the luminous mushroom Mycena chlorophos for searching fungal bioluminescence genes.</title>
        <authorList>
            <person name="Tanaka Y."/>
            <person name="Kasuga D."/>
            <person name="Oba Y."/>
            <person name="Hase S."/>
            <person name="Sato K."/>
            <person name="Oba Y."/>
            <person name="Sakakibara Y."/>
        </authorList>
    </citation>
    <scope>NUCLEOTIDE SEQUENCE</scope>
</reference>
<evidence type="ECO:0000256" key="1">
    <source>
        <dbReference type="SAM" id="MobiDB-lite"/>
    </source>
</evidence>
<organism evidence="2 3">
    <name type="scientific">Mycena chlorophos</name>
    <name type="common">Agaric fungus</name>
    <name type="synonym">Agaricus chlorophos</name>
    <dbReference type="NCBI Taxonomy" id="658473"/>
    <lineage>
        <taxon>Eukaryota</taxon>
        <taxon>Fungi</taxon>
        <taxon>Dikarya</taxon>
        <taxon>Basidiomycota</taxon>
        <taxon>Agaricomycotina</taxon>
        <taxon>Agaricomycetes</taxon>
        <taxon>Agaricomycetidae</taxon>
        <taxon>Agaricales</taxon>
        <taxon>Marasmiineae</taxon>
        <taxon>Mycenaceae</taxon>
        <taxon>Mycena</taxon>
    </lineage>
</organism>
<sequence length="106" mass="11865">MRSATYPKRVHAGPFLQPETLNLRDETHTDIDTPPELHLRLGCTTLHGLGLVLHPVLVVAFKQTDFSRRTNKPLGGHTRVSAPHRIDARRPGTLQRTQTATLPPQH</sequence>
<dbReference type="Proteomes" id="UP000815677">
    <property type="component" value="Unassembled WGS sequence"/>
</dbReference>
<keyword evidence="3" id="KW-1185">Reference proteome</keyword>